<gene>
    <name evidence="2" type="ORF">ACFFIT_07315</name>
</gene>
<dbReference type="Pfam" id="PF12889">
    <property type="entry name" value="DUF3829"/>
    <property type="match status" value="1"/>
</dbReference>
<sequence>MKFFKLSLISVILCNALLLVGCDNDKTNNTNEDKNSSQAETSTTEVKATGYPTAKYNAYIEYIDFYRRSSMSRPSIGGLSSAEMLRNGDFKEMHNGTADHYKNKASYLQDRILNKFQGSIQELDSAAQSIVSSINAAQADFLELETYVTSRKYEDDNGALGKTLMEKVLPHLKAIDAAELAFEIALDKEGRRLEEQDLADLKASGNILGYNALASISQGGKLTEMIAEDPETVLANPSNLEMMNNQIVEIEGYLSEIKKVANAETPDSFRQKKINDFYDDTQNFIGAYRNTRSNPKGFNAGNEVLDAYNQMIYSYNDLMKYNL</sequence>
<feature type="chain" id="PRO_5046122975" evidence="1">
    <location>
        <begin position="22"/>
        <end position="323"/>
    </location>
</feature>
<dbReference type="PROSITE" id="PS51257">
    <property type="entry name" value="PROKAR_LIPOPROTEIN"/>
    <property type="match status" value="1"/>
</dbReference>
<evidence type="ECO:0000313" key="2">
    <source>
        <dbReference type="EMBL" id="MFC0179895.1"/>
    </source>
</evidence>
<keyword evidence="3" id="KW-1185">Reference proteome</keyword>
<dbReference type="EMBL" id="JBHLXE010000084">
    <property type="protein sequence ID" value="MFC0179895.1"/>
    <property type="molecule type" value="Genomic_DNA"/>
</dbReference>
<proteinExistence type="predicted"/>
<comment type="caution">
    <text evidence="2">The sequence shown here is derived from an EMBL/GenBank/DDBJ whole genome shotgun (WGS) entry which is preliminary data.</text>
</comment>
<dbReference type="InterPro" id="IPR024291">
    <property type="entry name" value="DUF3829"/>
</dbReference>
<reference evidence="2 3" key="1">
    <citation type="submission" date="2024-09" db="EMBL/GenBank/DDBJ databases">
        <authorList>
            <person name="Sun Q."/>
            <person name="Mori K."/>
        </authorList>
    </citation>
    <scope>NUCLEOTIDE SEQUENCE [LARGE SCALE GENOMIC DNA]</scope>
    <source>
        <strain evidence="2 3">CCM 8545</strain>
    </source>
</reference>
<protein>
    <submittedName>
        <fullName evidence="2">DUF3829 domain-containing protein</fullName>
    </submittedName>
</protein>
<organism evidence="2 3">
    <name type="scientific">Thorsellia kenyensis</name>
    <dbReference type="NCBI Taxonomy" id="1549888"/>
    <lineage>
        <taxon>Bacteria</taxon>
        <taxon>Pseudomonadati</taxon>
        <taxon>Pseudomonadota</taxon>
        <taxon>Gammaproteobacteria</taxon>
        <taxon>Enterobacterales</taxon>
        <taxon>Thorselliaceae</taxon>
        <taxon>Thorsellia</taxon>
    </lineage>
</organism>
<name>A0ABV6CAC8_9GAMM</name>
<dbReference type="RefSeq" id="WP_385877004.1">
    <property type="nucleotide sequence ID" value="NZ_JBHLXE010000084.1"/>
</dbReference>
<feature type="signal peptide" evidence="1">
    <location>
        <begin position="1"/>
        <end position="21"/>
    </location>
</feature>
<accession>A0ABV6CAC8</accession>
<dbReference type="Proteomes" id="UP001589758">
    <property type="component" value="Unassembled WGS sequence"/>
</dbReference>
<evidence type="ECO:0000313" key="3">
    <source>
        <dbReference type="Proteomes" id="UP001589758"/>
    </source>
</evidence>
<evidence type="ECO:0000256" key="1">
    <source>
        <dbReference type="SAM" id="SignalP"/>
    </source>
</evidence>
<keyword evidence="1" id="KW-0732">Signal</keyword>